<protein>
    <recommendedName>
        <fullName evidence="3">Lipoprotein</fullName>
    </recommendedName>
</protein>
<keyword evidence="2" id="KW-1185">Reference proteome</keyword>
<comment type="caution">
    <text evidence="1">The sequence shown here is derived from an EMBL/GenBank/DDBJ whole genome shotgun (WGS) entry which is preliminary data.</text>
</comment>
<evidence type="ECO:0000313" key="2">
    <source>
        <dbReference type="Proteomes" id="UP000233350"/>
    </source>
</evidence>
<evidence type="ECO:0008006" key="3">
    <source>
        <dbReference type="Google" id="ProtNLM"/>
    </source>
</evidence>
<dbReference type="PROSITE" id="PS51257">
    <property type="entry name" value="PROKAR_LIPOPROTEIN"/>
    <property type="match status" value="1"/>
</dbReference>
<dbReference type="GeneID" id="97289974"/>
<sequence length="177" mass="20672">MFKEIIFSVILIVFLGCESVKSVVVPQKLEEAYIQATRKAELITKERVQVVLIATHLNTFNKEKYPQEKGEVFFIDVYQSFQHGVENPKGFFENGFHLTLNNGETPIKITPLQKGQLEGLMHKSATPWGEYYLVEFMPQDKRTQNSLQLLMRHKEFGENYLNFGFKPLKKEDLKDRR</sequence>
<dbReference type="AlphaFoldDB" id="A0A2N3PKH0"/>
<dbReference type="STRING" id="556267.HWAG_00734"/>
<name>A0A2N3PKH0_9HELI</name>
<accession>A0A2N3PKH0</accession>
<gene>
    <name evidence="1" type="ORF">BCM31_01555</name>
</gene>
<evidence type="ECO:0000313" key="1">
    <source>
        <dbReference type="EMBL" id="PKT81896.1"/>
    </source>
</evidence>
<reference evidence="1 2" key="1">
    <citation type="submission" date="2016-07" db="EMBL/GenBank/DDBJ databases">
        <title>Detection of Helicobacter winghamensis from caecal content of red fox (Vulpes vulpes).</title>
        <authorList>
            <person name="Zanoni R.G."/>
            <person name="Florio D."/>
            <person name="Caffara M."/>
            <person name="Renzi M."/>
            <person name="Parisi A."/>
            <person name="Pasquali F."/>
            <person name="Manfreda G."/>
        </authorList>
    </citation>
    <scope>NUCLEOTIDE SEQUENCE [LARGE SCALE GENOMIC DNA]</scope>
    <source>
        <strain evidence="1 2">295_13</strain>
    </source>
</reference>
<dbReference type="RefSeq" id="WP_006802428.1">
    <property type="nucleotide sequence ID" value="NZ_CABKOI010000020.1"/>
</dbReference>
<dbReference type="EMBL" id="MBPK01000011">
    <property type="protein sequence ID" value="PKT81896.1"/>
    <property type="molecule type" value="Genomic_DNA"/>
</dbReference>
<dbReference type="Proteomes" id="UP000233350">
    <property type="component" value="Unassembled WGS sequence"/>
</dbReference>
<organism evidence="1 2">
    <name type="scientific">Helicobacter winghamensis</name>
    <dbReference type="NCBI Taxonomy" id="157268"/>
    <lineage>
        <taxon>Bacteria</taxon>
        <taxon>Pseudomonadati</taxon>
        <taxon>Campylobacterota</taxon>
        <taxon>Epsilonproteobacteria</taxon>
        <taxon>Campylobacterales</taxon>
        <taxon>Helicobacteraceae</taxon>
        <taxon>Helicobacter</taxon>
    </lineage>
</organism>
<proteinExistence type="predicted"/>
<dbReference type="OrthoDB" id="5373271at2"/>